<evidence type="ECO:0000256" key="1">
    <source>
        <dbReference type="SAM" id="MobiDB-lite"/>
    </source>
</evidence>
<dbReference type="AlphaFoldDB" id="A0A166GBN0"/>
<evidence type="ECO:0000313" key="3">
    <source>
        <dbReference type="Proteomes" id="UP000076798"/>
    </source>
</evidence>
<accession>A0A166GBN0</accession>
<protein>
    <submittedName>
        <fullName evidence="2">Uncharacterized protein</fullName>
    </submittedName>
</protein>
<dbReference type="OrthoDB" id="1734943at2759"/>
<sequence>MHAIKSSPFLRPISRPASPAPQPAQPPSRPDSGIAFGELNPAAPLSRPSSGGPLKRLSISTIRGKSPARPPLNPVPATLVQDGSYLEALGLKLSEAVSRAVAAPPQGTQAGESFNGRKAIPPGRGKALGALIASELNAANGNPLLQRAITRLLHRPLTVLLTNLSNQLLPLFSSPDFLIIDGAASNPPQAHALAIAGLAAELLRTFDELSLGHPGITDSRSDGLQGVREGLESITTRVLTPLVNAIKKDLVAILDELKSHPTEPAFLKAKLQPGAPKPASPIQAYHPAVVQLQNRVTLHSKNLANYANVMGGTCDTTLASLHINLVWHALLALAHRRAEATGSPLLSAATGTKKKITPPPTPRMAIHFKPISRPPSPPVTLPVSRAADGRVVCEALRSLPGPKGDAKRELACEVVLEAFQSMEAFCALLEAVDNRHVNISPEDLDKLTEDVPTLLALQVLLDREGAAPQKSVALLLGFEEEQYRQSCLSSFGREEECAELVVRRIIDVLGRAEDQTSYSQDLLAWLQRQ</sequence>
<evidence type="ECO:0000313" key="2">
    <source>
        <dbReference type="EMBL" id="KZT41515.1"/>
    </source>
</evidence>
<feature type="region of interest" description="Disordered" evidence="1">
    <location>
        <begin position="1"/>
        <end position="57"/>
    </location>
</feature>
<feature type="compositionally biased region" description="Pro residues" evidence="1">
    <location>
        <begin position="18"/>
        <end position="29"/>
    </location>
</feature>
<gene>
    <name evidence="2" type="ORF">SISSUDRAFT_286442</name>
</gene>
<proteinExistence type="predicted"/>
<keyword evidence="3" id="KW-1185">Reference proteome</keyword>
<dbReference type="STRING" id="1314776.A0A166GBN0"/>
<reference evidence="2 3" key="1">
    <citation type="journal article" date="2016" name="Mol. Biol. Evol.">
        <title>Comparative Genomics of Early-Diverging Mushroom-Forming Fungi Provides Insights into the Origins of Lignocellulose Decay Capabilities.</title>
        <authorList>
            <person name="Nagy L.G."/>
            <person name="Riley R."/>
            <person name="Tritt A."/>
            <person name="Adam C."/>
            <person name="Daum C."/>
            <person name="Floudas D."/>
            <person name="Sun H."/>
            <person name="Yadav J.S."/>
            <person name="Pangilinan J."/>
            <person name="Larsson K.H."/>
            <person name="Matsuura K."/>
            <person name="Barry K."/>
            <person name="Labutti K."/>
            <person name="Kuo R."/>
            <person name="Ohm R.A."/>
            <person name="Bhattacharya S.S."/>
            <person name="Shirouzu T."/>
            <person name="Yoshinaga Y."/>
            <person name="Martin F.M."/>
            <person name="Grigoriev I.V."/>
            <person name="Hibbett D.S."/>
        </authorList>
    </citation>
    <scope>NUCLEOTIDE SEQUENCE [LARGE SCALE GENOMIC DNA]</scope>
    <source>
        <strain evidence="2 3">HHB10207 ss-3</strain>
    </source>
</reference>
<organism evidence="2 3">
    <name type="scientific">Sistotremastrum suecicum HHB10207 ss-3</name>
    <dbReference type="NCBI Taxonomy" id="1314776"/>
    <lineage>
        <taxon>Eukaryota</taxon>
        <taxon>Fungi</taxon>
        <taxon>Dikarya</taxon>
        <taxon>Basidiomycota</taxon>
        <taxon>Agaricomycotina</taxon>
        <taxon>Agaricomycetes</taxon>
        <taxon>Sistotremastrales</taxon>
        <taxon>Sistotremastraceae</taxon>
        <taxon>Sistotremastrum</taxon>
    </lineage>
</organism>
<name>A0A166GBN0_9AGAM</name>
<dbReference type="EMBL" id="KV428021">
    <property type="protein sequence ID" value="KZT41515.1"/>
    <property type="molecule type" value="Genomic_DNA"/>
</dbReference>
<dbReference type="Proteomes" id="UP000076798">
    <property type="component" value="Unassembled WGS sequence"/>
</dbReference>